<organism evidence="2 3">
    <name type="scientific">Varroa destructor</name>
    <name type="common">Honeybee mite</name>
    <dbReference type="NCBI Taxonomy" id="109461"/>
    <lineage>
        <taxon>Eukaryota</taxon>
        <taxon>Metazoa</taxon>
        <taxon>Ecdysozoa</taxon>
        <taxon>Arthropoda</taxon>
        <taxon>Chelicerata</taxon>
        <taxon>Arachnida</taxon>
        <taxon>Acari</taxon>
        <taxon>Parasitiformes</taxon>
        <taxon>Mesostigmata</taxon>
        <taxon>Gamasina</taxon>
        <taxon>Dermanyssoidea</taxon>
        <taxon>Varroidae</taxon>
        <taxon>Varroa</taxon>
    </lineage>
</organism>
<accession>A0A7M7MEB7</accession>
<dbReference type="GeneID" id="111248163"/>
<evidence type="ECO:0000256" key="1">
    <source>
        <dbReference type="SAM" id="SignalP"/>
    </source>
</evidence>
<keyword evidence="3" id="KW-1185">Reference proteome</keyword>
<dbReference type="EnsemblMetazoa" id="XM_022800014">
    <property type="protein sequence ID" value="XP_022655749"/>
    <property type="gene ID" value="LOC111248163"/>
</dbReference>
<dbReference type="RefSeq" id="XP_022655749.1">
    <property type="nucleotide sequence ID" value="XM_022800014.1"/>
</dbReference>
<evidence type="ECO:0000313" key="2">
    <source>
        <dbReference type="EnsemblMetazoa" id="XP_022655749"/>
    </source>
</evidence>
<dbReference type="AlphaFoldDB" id="A0A7M7MEB7"/>
<feature type="signal peptide" evidence="1">
    <location>
        <begin position="1"/>
        <end position="20"/>
    </location>
</feature>
<dbReference type="KEGG" id="vde:111248163"/>
<dbReference type="Proteomes" id="UP000594260">
    <property type="component" value="Unplaced"/>
</dbReference>
<protein>
    <submittedName>
        <fullName evidence="2">Uncharacterized protein</fullName>
    </submittedName>
</protein>
<dbReference type="InParanoid" id="A0A7M7MEB7"/>
<keyword evidence="1" id="KW-0732">Signal</keyword>
<name>A0A7M7MEB7_VARDE</name>
<evidence type="ECO:0000313" key="3">
    <source>
        <dbReference type="Proteomes" id="UP000594260"/>
    </source>
</evidence>
<proteinExistence type="predicted"/>
<feature type="chain" id="PRO_5029796526" evidence="1">
    <location>
        <begin position="21"/>
        <end position="333"/>
    </location>
</feature>
<sequence length="333" mass="37789">MHILTQCLLLIAAILVGSESNSWGSWDSRGCVARCKKLEETRQCLGRDPSPCYGPIHRSSYANVCLSRSVPDYKYQQLQEELYGLVQHPLLTRVHEDGHLKLTVPEAVRTLLKKRGIKIENGYWTRNWQPLVDDGGDYRIQSTLHLPYIRSSDYGIYAFVMMIEKYQLVATLKSVMVMSSENIIDIAKNESTSALPCLLNPVNCFTYSILWYRDGILQSHLNNSRELRITEVGWTSAIWTCAVFAEELEGELSLTSYQVRTVSFIVFFRDLLLPQYQIGLIAFGGVVAVSLCTCALWPSGEDEEPMSDEMSSRIERQSGGSLVESRFDTWSFL</sequence>
<reference evidence="2" key="1">
    <citation type="submission" date="2021-01" db="UniProtKB">
        <authorList>
            <consortium name="EnsemblMetazoa"/>
        </authorList>
    </citation>
    <scope>IDENTIFICATION</scope>
</reference>